<keyword evidence="1" id="KW-0472">Membrane</keyword>
<dbReference type="STRING" id="619304.SAMN05421760_102262"/>
<proteinExistence type="predicted"/>
<dbReference type="EMBL" id="FTOE01000002">
    <property type="protein sequence ID" value="SIS57963.1"/>
    <property type="molecule type" value="Genomic_DNA"/>
</dbReference>
<feature type="transmembrane region" description="Helical" evidence="1">
    <location>
        <begin position="15"/>
        <end position="38"/>
    </location>
</feature>
<feature type="transmembrane region" description="Helical" evidence="1">
    <location>
        <begin position="146"/>
        <end position="163"/>
    </location>
</feature>
<evidence type="ECO:0000256" key="1">
    <source>
        <dbReference type="SAM" id="Phobius"/>
    </source>
</evidence>
<keyword evidence="1" id="KW-0812">Transmembrane</keyword>
<dbReference type="Gene3D" id="1.20.144.10">
    <property type="entry name" value="Phosphatidic acid phosphatase type 2/haloperoxidase"/>
    <property type="match status" value="1"/>
</dbReference>
<dbReference type="OrthoDB" id="9813524at2"/>
<dbReference type="Proteomes" id="UP000185999">
    <property type="component" value="Unassembled WGS sequence"/>
</dbReference>
<dbReference type="InterPro" id="IPR000326">
    <property type="entry name" value="PAP2/HPO"/>
</dbReference>
<dbReference type="RefSeq" id="WP_054342361.1">
    <property type="nucleotide sequence ID" value="NZ_FTOE01000002.1"/>
</dbReference>
<gene>
    <name evidence="3" type="ORF">SAMN05421760_102262</name>
</gene>
<protein>
    <submittedName>
        <fullName evidence="3">Lipid A 4'-phosphatase</fullName>
    </submittedName>
</protein>
<reference evidence="4" key="1">
    <citation type="submission" date="2017-01" db="EMBL/GenBank/DDBJ databases">
        <authorList>
            <person name="Varghese N."/>
            <person name="Submissions S."/>
        </authorList>
    </citation>
    <scope>NUCLEOTIDE SEQUENCE [LARGE SCALE GENOMIC DNA]</scope>
    <source>
        <strain evidence="4">DSM 22306</strain>
    </source>
</reference>
<feature type="transmembrane region" description="Helical" evidence="1">
    <location>
        <begin position="197"/>
        <end position="215"/>
    </location>
</feature>
<dbReference type="SUPFAM" id="SSF48317">
    <property type="entry name" value="Acid phosphatase/Vanadium-dependent haloperoxidase"/>
    <property type="match status" value="1"/>
</dbReference>
<accession>A0A1N7K8S0</accession>
<sequence length="228" mass="26142">MNSIKNLLLRKDIQIFLLCYIIFTLFSGVDLAVTSFFYNPADGFYLKDIWFNQFIHSTFARIHLLWLVLFIISLIYCWKNKLKAKQKVFLFLIVTMVVGPGLLVNVFIKDNSIGRARPVQIEQFGGTDTFTPAFIYSGQCQKNCSFVSGHAAIGFYAIVLGWIFRKRIWFWSGFSLGAIIGLSRMMEGGHFLSDIVFAFWSVYFSTLLLGHLFGYKAPTISPFQKEDT</sequence>
<feature type="transmembrane region" description="Helical" evidence="1">
    <location>
        <begin position="168"/>
        <end position="185"/>
    </location>
</feature>
<evidence type="ECO:0000259" key="2">
    <source>
        <dbReference type="Pfam" id="PF01569"/>
    </source>
</evidence>
<feature type="transmembrane region" description="Helical" evidence="1">
    <location>
        <begin position="88"/>
        <end position="108"/>
    </location>
</feature>
<evidence type="ECO:0000313" key="4">
    <source>
        <dbReference type="Proteomes" id="UP000185999"/>
    </source>
</evidence>
<feature type="domain" description="Phosphatidic acid phosphatase type 2/haloperoxidase" evidence="2">
    <location>
        <begin position="93"/>
        <end position="209"/>
    </location>
</feature>
<name>A0A1N7K8S0_9GAMM</name>
<dbReference type="InterPro" id="IPR036938">
    <property type="entry name" value="PAP2/HPO_sf"/>
</dbReference>
<dbReference type="CDD" id="cd03396">
    <property type="entry name" value="PAP2_like_6"/>
    <property type="match status" value="1"/>
</dbReference>
<keyword evidence="1" id="KW-1133">Transmembrane helix</keyword>
<dbReference type="Pfam" id="PF01569">
    <property type="entry name" value="PAP2"/>
    <property type="match status" value="1"/>
</dbReference>
<feature type="transmembrane region" description="Helical" evidence="1">
    <location>
        <begin position="58"/>
        <end position="76"/>
    </location>
</feature>
<organism evidence="3 4">
    <name type="scientific">Neptunomonas antarctica</name>
    <dbReference type="NCBI Taxonomy" id="619304"/>
    <lineage>
        <taxon>Bacteria</taxon>
        <taxon>Pseudomonadati</taxon>
        <taxon>Pseudomonadota</taxon>
        <taxon>Gammaproteobacteria</taxon>
        <taxon>Oceanospirillales</taxon>
        <taxon>Oceanospirillaceae</taxon>
        <taxon>Neptunomonas</taxon>
    </lineage>
</organism>
<evidence type="ECO:0000313" key="3">
    <source>
        <dbReference type="EMBL" id="SIS57963.1"/>
    </source>
</evidence>
<keyword evidence="4" id="KW-1185">Reference proteome</keyword>
<dbReference type="AlphaFoldDB" id="A0A1N7K8S0"/>